<evidence type="ECO:0000313" key="3">
    <source>
        <dbReference type="Proteomes" id="UP001383192"/>
    </source>
</evidence>
<comment type="caution">
    <text evidence="2">The sequence shown here is derived from an EMBL/GenBank/DDBJ whole genome shotgun (WGS) entry which is preliminary data.</text>
</comment>
<dbReference type="InterPro" id="IPR002347">
    <property type="entry name" value="SDR_fam"/>
</dbReference>
<dbReference type="PRINTS" id="PR00081">
    <property type="entry name" value="GDHRDH"/>
</dbReference>
<name>A0AAW0C528_9AGAR</name>
<evidence type="ECO:0000256" key="1">
    <source>
        <dbReference type="ARBA" id="ARBA00023002"/>
    </source>
</evidence>
<dbReference type="PANTHER" id="PTHR43157">
    <property type="entry name" value="PHOSPHATIDYLINOSITOL-GLYCAN BIOSYNTHESIS CLASS F PROTEIN-RELATED"/>
    <property type="match status" value="1"/>
</dbReference>
<dbReference type="EMBL" id="JAYKXP010000060">
    <property type="protein sequence ID" value="KAK7033629.1"/>
    <property type="molecule type" value="Genomic_DNA"/>
</dbReference>
<protein>
    <recommendedName>
        <fullName evidence="4">NAD(P)-binding protein</fullName>
    </recommendedName>
</protein>
<evidence type="ECO:0000313" key="2">
    <source>
        <dbReference type="EMBL" id="KAK7033629.1"/>
    </source>
</evidence>
<evidence type="ECO:0008006" key="4">
    <source>
        <dbReference type="Google" id="ProtNLM"/>
    </source>
</evidence>
<sequence length="345" mass="38331">MFGTKEFNPLNDIVDLKGKVVIVTGGNRGTGYATIQHLLRGGAKVYMGARNEKKAQEAIEELKKDESWKDKGGEVLWLKLDLSDPREAKKAAEDFLTKEKRLDIIVNNAALQPFMSETPLEKTADGPSNVVVVKFVYPAYPAEAILMALLDSYISPFIFTETLLPLLTSTALTEPDSDVRIVNLTSILHKITPSSTQFKEVDDFYIDYKGKFMAGFRQYSHSKLLEVLWTKHLQKRLDTSDPAVPITVISIHPGGVDTFSHKWPVAWLMTPIVRLAIKDAERGSYTSVFAAASKVVREARDRYKGAYLESSPVGRIATASAMADDPEKAEELYTLTRKFLGGIGL</sequence>
<dbReference type="InterPro" id="IPR036291">
    <property type="entry name" value="NAD(P)-bd_dom_sf"/>
</dbReference>
<dbReference type="Proteomes" id="UP001383192">
    <property type="component" value="Unassembled WGS sequence"/>
</dbReference>
<keyword evidence="1" id="KW-0560">Oxidoreductase</keyword>
<organism evidence="2 3">
    <name type="scientific">Paramarasmius palmivorus</name>
    <dbReference type="NCBI Taxonomy" id="297713"/>
    <lineage>
        <taxon>Eukaryota</taxon>
        <taxon>Fungi</taxon>
        <taxon>Dikarya</taxon>
        <taxon>Basidiomycota</taxon>
        <taxon>Agaricomycotina</taxon>
        <taxon>Agaricomycetes</taxon>
        <taxon>Agaricomycetidae</taxon>
        <taxon>Agaricales</taxon>
        <taxon>Marasmiineae</taxon>
        <taxon>Marasmiaceae</taxon>
        <taxon>Paramarasmius</taxon>
    </lineage>
</organism>
<dbReference type="Gene3D" id="3.40.50.720">
    <property type="entry name" value="NAD(P)-binding Rossmann-like Domain"/>
    <property type="match status" value="1"/>
</dbReference>
<dbReference type="Pfam" id="PF00106">
    <property type="entry name" value="adh_short"/>
    <property type="match status" value="1"/>
</dbReference>
<accession>A0AAW0C528</accession>
<dbReference type="GO" id="GO:0016491">
    <property type="term" value="F:oxidoreductase activity"/>
    <property type="evidence" value="ECO:0007669"/>
    <property type="project" value="UniProtKB-KW"/>
</dbReference>
<reference evidence="2 3" key="1">
    <citation type="submission" date="2024-01" db="EMBL/GenBank/DDBJ databases">
        <title>A draft genome for a cacao thread blight-causing isolate of Paramarasmius palmivorus.</title>
        <authorList>
            <person name="Baruah I.K."/>
            <person name="Bukari Y."/>
            <person name="Amoako-Attah I."/>
            <person name="Meinhardt L.W."/>
            <person name="Bailey B.A."/>
            <person name="Cohen S.P."/>
        </authorList>
    </citation>
    <scope>NUCLEOTIDE SEQUENCE [LARGE SCALE GENOMIC DNA]</scope>
    <source>
        <strain evidence="2 3">GH-12</strain>
    </source>
</reference>
<dbReference type="PANTHER" id="PTHR43157:SF31">
    <property type="entry name" value="PHOSPHATIDYLINOSITOL-GLYCAN BIOSYNTHESIS CLASS F PROTEIN"/>
    <property type="match status" value="1"/>
</dbReference>
<keyword evidence="3" id="KW-1185">Reference proteome</keyword>
<gene>
    <name evidence="2" type="ORF">VNI00_012629</name>
</gene>
<proteinExistence type="predicted"/>
<dbReference type="SUPFAM" id="SSF51735">
    <property type="entry name" value="NAD(P)-binding Rossmann-fold domains"/>
    <property type="match status" value="1"/>
</dbReference>
<dbReference type="AlphaFoldDB" id="A0AAW0C528"/>